<evidence type="ECO:0000313" key="3">
    <source>
        <dbReference type="Proteomes" id="UP000182470"/>
    </source>
</evidence>
<dbReference type="EMBL" id="JXDI01000001">
    <property type="protein sequence ID" value="KAF2410396.1"/>
    <property type="molecule type" value="Genomic_DNA"/>
</dbReference>
<reference evidence="1 4" key="1">
    <citation type="submission" date="2015-01" db="EMBL/GenBank/DDBJ databases">
        <title>Genome Sequence of Pseudomonas antarctica CMS 35.</title>
        <authorList>
            <person name="Voget S."/>
            <person name="Chow J."/>
            <person name="Daniel R."/>
            <person name="Streit W."/>
        </authorList>
    </citation>
    <scope>NUCLEOTIDE SEQUENCE [LARGE SCALE GENOMIC DNA]</scope>
    <source>
        <strain evidence="1 4">CMS 35</strain>
    </source>
</reference>
<name>A0A1G9Y6D1_9PSED</name>
<evidence type="ECO:0000313" key="1">
    <source>
        <dbReference type="EMBL" id="KAF2410396.1"/>
    </source>
</evidence>
<sequence>MISVSQSQINDEVAHGYKPHAVGTGLAMLPLNELGDREFEMLVYSLIEARIQRNDYASFDQVVLMKGVGERGRDCLLYHQGDVAGLIQCKKLQKKMSRPEVMEEITKFLMFTISEEELMPSPGAFEYHLYTSGGYFEPAATLLSSFKIESKKEVESGNVLRIIQGLKEKYSTFKAYNEQQSLEHVARALEVLTVKQFTGVDLNLSLASYPVVMSKFFRTLPVLDATSFEAILTQKLEESGIKFLTGQNLNDLYKRLSSVPPEFQLALGNVDLFGYSENYFKFLGKEGFSELIKKVSDVRLFLDIKAHDYAASLIIPEMLEKLTEPYVHTGRVLPFTLNVVAQYLNKRIQPSVMSKASPSASLKHMHPQMGLTKQTLMDSILEECIESSRRFFAGDYSGFPDPDPDREKRLALFEGMHAGCSTDAQLKARFLIDLPLIMPIVDEIERTIIASVPQVRTVVINDMAYFDDPEKLKRILTTIKAIE</sequence>
<organism evidence="2 3">
    <name type="scientific">Pseudomonas antarctica</name>
    <dbReference type="NCBI Taxonomy" id="219572"/>
    <lineage>
        <taxon>Bacteria</taxon>
        <taxon>Pseudomonadati</taxon>
        <taxon>Pseudomonadota</taxon>
        <taxon>Gammaproteobacteria</taxon>
        <taxon>Pseudomonadales</taxon>
        <taxon>Pseudomonadaceae</taxon>
        <taxon>Pseudomonas</taxon>
    </lineage>
</organism>
<proteinExistence type="predicted"/>
<accession>A0A1G9Y6D1</accession>
<evidence type="ECO:0000313" key="4">
    <source>
        <dbReference type="Proteomes" id="UP000748067"/>
    </source>
</evidence>
<dbReference type="EMBL" id="LT629704">
    <property type="protein sequence ID" value="SDN04702.1"/>
    <property type="molecule type" value="Genomic_DNA"/>
</dbReference>
<evidence type="ECO:0000313" key="2">
    <source>
        <dbReference type="EMBL" id="SDN04702.1"/>
    </source>
</evidence>
<reference evidence="2 3" key="2">
    <citation type="submission" date="2016-10" db="EMBL/GenBank/DDBJ databases">
        <authorList>
            <person name="de Groot N.N."/>
        </authorList>
    </citation>
    <scope>NUCLEOTIDE SEQUENCE [LARGE SCALE GENOMIC DNA]</scope>
    <source>
        <strain evidence="2 3">BS2772</strain>
    </source>
</reference>
<gene>
    <name evidence="1" type="ORF">PSAN_28270</name>
    <name evidence="2" type="ORF">SAMN04490179_2231</name>
</gene>
<dbReference type="RefSeq" id="WP_083357172.1">
    <property type="nucleotide sequence ID" value="NZ_JXDI01000001.1"/>
</dbReference>
<dbReference type="Proteomes" id="UP000748067">
    <property type="component" value="Unassembled WGS sequence"/>
</dbReference>
<dbReference type="OrthoDB" id="811374at2"/>
<dbReference type="Proteomes" id="UP000182470">
    <property type="component" value="Chromosome I"/>
</dbReference>
<evidence type="ECO:0008006" key="5">
    <source>
        <dbReference type="Google" id="ProtNLM"/>
    </source>
</evidence>
<protein>
    <recommendedName>
        <fullName evidence="5">Restriction endonuclease</fullName>
    </recommendedName>
</protein>
<keyword evidence="4" id="KW-1185">Reference proteome</keyword>
<dbReference type="AlphaFoldDB" id="A0A1G9Y6D1"/>